<dbReference type="Gene3D" id="3.40.50.150">
    <property type="entry name" value="Vaccinia Virus protein VP39"/>
    <property type="match status" value="1"/>
</dbReference>
<feature type="domain" description="Methyltransferase" evidence="1">
    <location>
        <begin position="34"/>
        <end position="173"/>
    </location>
</feature>
<gene>
    <name evidence="2" type="ORF">HK097_002737</name>
</gene>
<dbReference type="CDD" id="cd02440">
    <property type="entry name" value="AdoMet_MTases"/>
    <property type="match status" value="1"/>
</dbReference>
<evidence type="ECO:0000259" key="1">
    <source>
        <dbReference type="Pfam" id="PF13847"/>
    </source>
</evidence>
<evidence type="ECO:0000313" key="2">
    <source>
        <dbReference type="EMBL" id="KAJ3039796.1"/>
    </source>
</evidence>
<keyword evidence="3" id="KW-1185">Reference proteome</keyword>
<accession>A0AAD5SAN3</accession>
<organism evidence="2 3">
    <name type="scientific">Rhizophlyctis rosea</name>
    <dbReference type="NCBI Taxonomy" id="64517"/>
    <lineage>
        <taxon>Eukaryota</taxon>
        <taxon>Fungi</taxon>
        <taxon>Fungi incertae sedis</taxon>
        <taxon>Chytridiomycota</taxon>
        <taxon>Chytridiomycota incertae sedis</taxon>
        <taxon>Chytridiomycetes</taxon>
        <taxon>Rhizophlyctidales</taxon>
        <taxon>Rhizophlyctidaceae</taxon>
        <taxon>Rhizophlyctis</taxon>
    </lineage>
</organism>
<sequence length="268" mass="30039">MTPYTHGHHQSVLTAHSHRTAQNSCAYLLPHIKPTHRILDIGCGPGTITLSLSTLIPHGHITGIDLPSAIESASGLLSSKPEVKNVSFQEGDVYNLAFEDETFDVVHAHQVLQHLSDPVRALKEMKRVLKKGGVLAARDTIYDAMCWFPQSEEMTRWRKIYSEVASHSGNPQTGSHLHYYARLASFPSSKIQKSTSTWLFTGPEDIAWFSKSWADRTLASTTATTALEKGIATQQELQRISEGWRKWGEDEDAWFSMVHGEVLCWKEE</sequence>
<reference evidence="2" key="1">
    <citation type="submission" date="2020-05" db="EMBL/GenBank/DDBJ databases">
        <title>Phylogenomic resolution of chytrid fungi.</title>
        <authorList>
            <person name="Stajich J.E."/>
            <person name="Amses K."/>
            <person name="Simmons R."/>
            <person name="Seto K."/>
            <person name="Myers J."/>
            <person name="Bonds A."/>
            <person name="Quandt C.A."/>
            <person name="Barry K."/>
            <person name="Liu P."/>
            <person name="Grigoriev I."/>
            <person name="Longcore J.E."/>
            <person name="James T.Y."/>
        </authorList>
    </citation>
    <scope>NUCLEOTIDE SEQUENCE</scope>
    <source>
        <strain evidence="2">JEL0318</strain>
    </source>
</reference>
<dbReference type="EMBL" id="JADGJD010001605">
    <property type="protein sequence ID" value="KAJ3039796.1"/>
    <property type="molecule type" value="Genomic_DNA"/>
</dbReference>
<proteinExistence type="predicted"/>
<evidence type="ECO:0000313" key="3">
    <source>
        <dbReference type="Proteomes" id="UP001212841"/>
    </source>
</evidence>
<dbReference type="AlphaFoldDB" id="A0AAD5SAN3"/>
<protein>
    <recommendedName>
        <fullName evidence="1">Methyltransferase domain-containing protein</fullName>
    </recommendedName>
</protein>
<dbReference type="SUPFAM" id="SSF53335">
    <property type="entry name" value="S-adenosyl-L-methionine-dependent methyltransferases"/>
    <property type="match status" value="1"/>
</dbReference>
<dbReference type="InterPro" id="IPR025714">
    <property type="entry name" value="Methyltranfer_dom"/>
</dbReference>
<dbReference type="PANTHER" id="PTHR43861">
    <property type="entry name" value="TRANS-ACONITATE 2-METHYLTRANSFERASE-RELATED"/>
    <property type="match status" value="1"/>
</dbReference>
<name>A0AAD5SAN3_9FUNG</name>
<comment type="caution">
    <text evidence="2">The sequence shown here is derived from an EMBL/GenBank/DDBJ whole genome shotgun (WGS) entry which is preliminary data.</text>
</comment>
<dbReference type="InterPro" id="IPR029063">
    <property type="entry name" value="SAM-dependent_MTases_sf"/>
</dbReference>
<dbReference type="Proteomes" id="UP001212841">
    <property type="component" value="Unassembled WGS sequence"/>
</dbReference>
<dbReference type="Pfam" id="PF13847">
    <property type="entry name" value="Methyltransf_31"/>
    <property type="match status" value="1"/>
</dbReference>